<organism evidence="3 4">
    <name type="scientific">Candidatus Daviesbacteria bacterium GW2011_GWA2_38_24</name>
    <dbReference type="NCBI Taxonomy" id="1618422"/>
    <lineage>
        <taxon>Bacteria</taxon>
        <taxon>Candidatus Daviesiibacteriota</taxon>
    </lineage>
</organism>
<dbReference type="InterPro" id="IPR036165">
    <property type="entry name" value="YefM-like_sf"/>
</dbReference>
<dbReference type="SUPFAM" id="SSF143120">
    <property type="entry name" value="YefM-like"/>
    <property type="match status" value="1"/>
</dbReference>
<comment type="function">
    <text evidence="2">Antitoxin component of a type II toxin-antitoxin (TA) system.</text>
</comment>
<accession>A0A0G0JTS6</accession>
<dbReference type="AlphaFoldDB" id="A0A0G0JTS6"/>
<gene>
    <name evidence="3" type="ORF">US86_C0005G0051</name>
</gene>
<evidence type="ECO:0000256" key="1">
    <source>
        <dbReference type="ARBA" id="ARBA00009981"/>
    </source>
</evidence>
<evidence type="ECO:0000313" key="3">
    <source>
        <dbReference type="EMBL" id="KKQ66440.1"/>
    </source>
</evidence>
<protein>
    <recommendedName>
        <fullName evidence="2">Antitoxin</fullName>
    </recommendedName>
</protein>
<dbReference type="NCBIfam" id="TIGR01552">
    <property type="entry name" value="phd_fam"/>
    <property type="match status" value="1"/>
</dbReference>
<evidence type="ECO:0000313" key="4">
    <source>
        <dbReference type="Proteomes" id="UP000034235"/>
    </source>
</evidence>
<evidence type="ECO:0000256" key="2">
    <source>
        <dbReference type="RuleBase" id="RU362080"/>
    </source>
</evidence>
<comment type="similarity">
    <text evidence="1 2">Belongs to the phD/YefM antitoxin family.</text>
</comment>
<comment type="caution">
    <text evidence="3">The sequence shown here is derived from an EMBL/GenBank/DDBJ whole genome shotgun (WGS) entry which is preliminary data.</text>
</comment>
<dbReference type="InterPro" id="IPR006442">
    <property type="entry name" value="Antitoxin_Phd/YefM"/>
</dbReference>
<sequence>MSQTVTLKEVREQLSELVARVAYGNQKVVITKFGKPLAAIVNYDDYEKLMNPASRFTEEEWEKGFELITKIQDTQKNLSDEEADKLIEREIKAVRETKHAKSRS</sequence>
<name>A0A0G0JTS6_9BACT</name>
<dbReference type="EMBL" id="LBUP01000005">
    <property type="protein sequence ID" value="KKQ66440.1"/>
    <property type="molecule type" value="Genomic_DNA"/>
</dbReference>
<dbReference type="Pfam" id="PF02604">
    <property type="entry name" value="PhdYeFM_antitox"/>
    <property type="match status" value="1"/>
</dbReference>
<dbReference type="PANTHER" id="PTHR33713">
    <property type="entry name" value="ANTITOXIN YAFN-RELATED"/>
    <property type="match status" value="1"/>
</dbReference>
<proteinExistence type="inferred from homology"/>
<dbReference type="PANTHER" id="PTHR33713:SF10">
    <property type="entry name" value="ANTITOXIN YAFN"/>
    <property type="match status" value="1"/>
</dbReference>
<dbReference type="InterPro" id="IPR051405">
    <property type="entry name" value="phD/YefM_antitoxin"/>
</dbReference>
<reference evidence="3 4" key="1">
    <citation type="journal article" date="2015" name="Nature">
        <title>rRNA introns, odd ribosomes, and small enigmatic genomes across a large radiation of phyla.</title>
        <authorList>
            <person name="Brown C.T."/>
            <person name="Hug L.A."/>
            <person name="Thomas B.C."/>
            <person name="Sharon I."/>
            <person name="Castelle C.J."/>
            <person name="Singh A."/>
            <person name="Wilkins M.J."/>
            <person name="Williams K.H."/>
            <person name="Banfield J.F."/>
        </authorList>
    </citation>
    <scope>NUCLEOTIDE SEQUENCE [LARGE SCALE GENOMIC DNA]</scope>
</reference>
<dbReference type="Gene3D" id="3.40.1620.10">
    <property type="entry name" value="YefM-like domain"/>
    <property type="match status" value="1"/>
</dbReference>
<dbReference type="Proteomes" id="UP000034235">
    <property type="component" value="Unassembled WGS sequence"/>
</dbReference>